<dbReference type="OrthoDB" id="9771806at2"/>
<dbReference type="NCBIfam" id="NF003793">
    <property type="entry name" value="PRK05382.1"/>
    <property type="match status" value="1"/>
</dbReference>
<dbReference type="KEGG" id="slr:L21SP2_2194"/>
<comment type="subunit">
    <text evidence="7">Homotetramer.</text>
</comment>
<sequence length="351" mass="38131">MAGNSFGQAYKITTFGESHGGAVGVIVDGVTPGVEITLEDIQKELDRRKTGQSYITTPRKEPDKVHFMSGVFEGKTTGTPLMMILYNKDAQPSAYNDIKELYRPGHADYTYSRKYGIRDWRGSGRASGRETAGRVAAGALARKILRDKGVNILAYTRRTAGIEISSFDPEVIEKNPLRAPDMKAAEEMNRIISKIKDEEDSMGGIVECRISGVDPGLGEPVFDKLDAELAKAMLSIGAVKGIEFGKGFAAADMRGSEHNDQMSADGFITNNAGGIIGGISTGEEIIFRIVVKPTSSINKVQRTVSKEGKEQEIRTEGRHDACICPRIIPVVEAMASIVLLDHIKRLGAMHI</sequence>
<dbReference type="STRING" id="1307761.L21SP2_2194"/>
<dbReference type="Gene3D" id="3.60.150.10">
    <property type="entry name" value="Chorismate synthase AroC"/>
    <property type="match status" value="1"/>
</dbReference>
<dbReference type="GO" id="GO:0010181">
    <property type="term" value="F:FMN binding"/>
    <property type="evidence" value="ECO:0007669"/>
    <property type="project" value="TreeGrafter"/>
</dbReference>
<evidence type="ECO:0000313" key="8">
    <source>
        <dbReference type="EMBL" id="AHC15557.1"/>
    </source>
</evidence>
<proteinExistence type="inferred from homology"/>
<dbReference type="eggNOG" id="COG0082">
    <property type="taxonomic scope" value="Bacteria"/>
</dbReference>
<feature type="binding site" evidence="7">
    <location>
        <begin position="292"/>
        <end position="296"/>
    </location>
    <ligand>
        <name>FMN</name>
        <dbReference type="ChEBI" id="CHEBI:58210"/>
    </ligand>
</feature>
<dbReference type="PIRSF" id="PIRSF001456">
    <property type="entry name" value="Chorismate_synth"/>
    <property type="match status" value="1"/>
</dbReference>
<reference evidence="8 9" key="1">
    <citation type="journal article" date="2015" name="Stand. Genomic Sci.">
        <title>Complete genome sequence and description of Salinispira pacifica gen. nov., sp. nov., a novel spirochaete isolated form a hypersaline microbial mat.</title>
        <authorList>
            <person name="Ben Hania W."/>
            <person name="Joseph M."/>
            <person name="Schumann P."/>
            <person name="Bunk B."/>
            <person name="Fiebig A."/>
            <person name="Sproer C."/>
            <person name="Klenk H.P."/>
            <person name="Fardeau M.L."/>
            <person name="Spring S."/>
        </authorList>
    </citation>
    <scope>NUCLEOTIDE SEQUENCE [LARGE SCALE GENOMIC DNA]</scope>
    <source>
        <strain evidence="8 9">L21-RPul-D2</strain>
    </source>
</reference>
<dbReference type="HAMAP" id="MF_00300">
    <property type="entry name" value="Chorismate_synth"/>
    <property type="match status" value="1"/>
</dbReference>
<dbReference type="PATRIC" id="fig|1307761.3.peg.2187"/>
<dbReference type="PANTHER" id="PTHR21085:SF0">
    <property type="entry name" value="CHORISMATE SYNTHASE"/>
    <property type="match status" value="1"/>
</dbReference>
<dbReference type="PROSITE" id="PS00788">
    <property type="entry name" value="CHORISMATE_SYNTHASE_2"/>
    <property type="match status" value="1"/>
</dbReference>
<evidence type="ECO:0000256" key="4">
    <source>
        <dbReference type="ARBA" id="ARBA00022605"/>
    </source>
</evidence>
<dbReference type="GO" id="GO:0005829">
    <property type="term" value="C:cytosol"/>
    <property type="evidence" value="ECO:0007669"/>
    <property type="project" value="TreeGrafter"/>
</dbReference>
<evidence type="ECO:0000256" key="7">
    <source>
        <dbReference type="HAMAP-Rule" id="MF_00300"/>
    </source>
</evidence>
<feature type="binding site" evidence="7">
    <location>
        <begin position="125"/>
        <end position="127"/>
    </location>
    <ligand>
        <name>FMN</name>
        <dbReference type="ChEBI" id="CHEBI:58210"/>
    </ligand>
</feature>
<comment type="catalytic activity">
    <reaction evidence="7">
        <text>5-O-(1-carboxyvinyl)-3-phosphoshikimate = chorismate + phosphate</text>
        <dbReference type="Rhea" id="RHEA:21020"/>
        <dbReference type="ChEBI" id="CHEBI:29748"/>
        <dbReference type="ChEBI" id="CHEBI:43474"/>
        <dbReference type="ChEBI" id="CHEBI:57701"/>
        <dbReference type="EC" id="4.2.3.5"/>
    </reaction>
</comment>
<dbReference type="NCBIfam" id="TIGR00033">
    <property type="entry name" value="aroC"/>
    <property type="match status" value="1"/>
</dbReference>
<dbReference type="GO" id="GO:0009423">
    <property type="term" value="P:chorismate biosynthetic process"/>
    <property type="evidence" value="ECO:0007669"/>
    <property type="project" value="UniProtKB-UniRule"/>
</dbReference>
<comment type="similarity">
    <text evidence="2 7">Belongs to the chorismate synthase family.</text>
</comment>
<keyword evidence="5 7" id="KW-0057">Aromatic amino acid biosynthesis</keyword>
<keyword evidence="7" id="KW-0274">FAD</keyword>
<comment type="caution">
    <text evidence="7">Lacks conserved residue(s) required for the propagation of feature annotation.</text>
</comment>
<keyword evidence="9" id="KW-1185">Reference proteome</keyword>
<dbReference type="SUPFAM" id="SSF103263">
    <property type="entry name" value="Chorismate synthase, AroC"/>
    <property type="match status" value="1"/>
</dbReference>
<dbReference type="GO" id="GO:0008652">
    <property type="term" value="P:amino acid biosynthetic process"/>
    <property type="evidence" value="ECO:0007669"/>
    <property type="project" value="UniProtKB-KW"/>
</dbReference>
<evidence type="ECO:0000256" key="5">
    <source>
        <dbReference type="ARBA" id="ARBA00023141"/>
    </source>
</evidence>
<dbReference type="CDD" id="cd07304">
    <property type="entry name" value="Chorismate_synthase"/>
    <property type="match status" value="1"/>
</dbReference>
<feature type="binding site" evidence="7">
    <location>
        <position position="318"/>
    </location>
    <ligand>
        <name>FMN</name>
        <dbReference type="ChEBI" id="CHEBI:58210"/>
    </ligand>
</feature>
<dbReference type="GO" id="GO:0004107">
    <property type="term" value="F:chorismate synthase activity"/>
    <property type="evidence" value="ECO:0007669"/>
    <property type="project" value="UniProtKB-UniRule"/>
</dbReference>
<keyword evidence="7" id="KW-0288">FMN</keyword>
<dbReference type="InterPro" id="IPR000453">
    <property type="entry name" value="Chorismate_synth"/>
</dbReference>
<keyword evidence="7" id="KW-0285">Flavoprotein</keyword>
<comment type="cofactor">
    <cofactor evidence="7">
        <name>FMNH2</name>
        <dbReference type="ChEBI" id="CHEBI:57618"/>
    </cofactor>
    <text evidence="7">Reduced FMN (FMNH(2)).</text>
</comment>
<keyword evidence="4 7" id="KW-0028">Amino-acid biosynthesis</keyword>
<dbReference type="AlphaFoldDB" id="V5WIB7"/>
<dbReference type="RefSeq" id="WP_024268461.1">
    <property type="nucleotide sequence ID" value="NC_023035.1"/>
</dbReference>
<dbReference type="HOGENOM" id="CLU_034547_0_2_12"/>
<evidence type="ECO:0000313" key="9">
    <source>
        <dbReference type="Proteomes" id="UP000018680"/>
    </source>
</evidence>
<dbReference type="Proteomes" id="UP000018680">
    <property type="component" value="Chromosome"/>
</dbReference>
<dbReference type="UniPathway" id="UPA00053">
    <property type="reaction ID" value="UER00090"/>
</dbReference>
<dbReference type="InterPro" id="IPR035904">
    <property type="entry name" value="Chorismate_synth_AroC_sf"/>
</dbReference>
<protein>
    <recommendedName>
        <fullName evidence="3 7">Chorismate synthase</fullName>
        <shortName evidence="7">CS</shortName>
        <ecNumber evidence="3 7">4.2.3.5</ecNumber>
    </recommendedName>
    <alternativeName>
        <fullName evidence="7">5-enolpyruvylshikimate-3-phosphate phospholyase</fullName>
    </alternativeName>
</protein>
<gene>
    <name evidence="7" type="primary">aroC</name>
    <name evidence="8" type="ORF">L21SP2_2194</name>
</gene>
<dbReference type="PANTHER" id="PTHR21085">
    <property type="entry name" value="CHORISMATE SYNTHASE"/>
    <property type="match status" value="1"/>
</dbReference>
<organism evidence="8 9">
    <name type="scientific">Salinispira pacifica</name>
    <dbReference type="NCBI Taxonomy" id="1307761"/>
    <lineage>
        <taxon>Bacteria</taxon>
        <taxon>Pseudomonadati</taxon>
        <taxon>Spirochaetota</taxon>
        <taxon>Spirochaetia</taxon>
        <taxon>Spirochaetales</taxon>
        <taxon>Spirochaetaceae</taxon>
        <taxon>Salinispira</taxon>
    </lineage>
</organism>
<comment type="pathway">
    <text evidence="1 7">Metabolic intermediate biosynthesis; chorismate biosynthesis; chorismate from D-erythrose 4-phosphate and phosphoenolpyruvate: step 7/7.</text>
</comment>
<dbReference type="Pfam" id="PF01264">
    <property type="entry name" value="Chorismate_synt"/>
    <property type="match status" value="1"/>
</dbReference>
<dbReference type="GO" id="GO:0009073">
    <property type="term" value="P:aromatic amino acid family biosynthetic process"/>
    <property type="evidence" value="ECO:0007669"/>
    <property type="project" value="UniProtKB-KW"/>
</dbReference>
<evidence type="ECO:0000256" key="6">
    <source>
        <dbReference type="ARBA" id="ARBA00023239"/>
    </source>
</evidence>
<comment type="function">
    <text evidence="7">Catalyzes the anti-1,4-elimination of the C-3 phosphate and the C-6 proR hydrogen from 5-enolpyruvylshikimate-3-phosphate (EPSP) to yield chorismate, which is the branch point compound that serves as the starting substrate for the three terminal pathways of aromatic amino acid biosynthesis. This reaction introduces a second double bond into the aromatic ring system.</text>
</comment>
<evidence type="ECO:0000256" key="3">
    <source>
        <dbReference type="ARBA" id="ARBA00013036"/>
    </source>
</evidence>
<evidence type="ECO:0000256" key="2">
    <source>
        <dbReference type="ARBA" id="ARBA00008014"/>
    </source>
</evidence>
<dbReference type="EMBL" id="CP006939">
    <property type="protein sequence ID" value="AHC15557.1"/>
    <property type="molecule type" value="Genomic_DNA"/>
</dbReference>
<dbReference type="InterPro" id="IPR020541">
    <property type="entry name" value="Chorismate_synthase_CS"/>
</dbReference>
<keyword evidence="6 7" id="KW-0456">Lyase</keyword>
<accession>V5WIB7</accession>
<name>V5WIB7_9SPIO</name>
<dbReference type="EC" id="4.2.3.5" evidence="3 7"/>
<feature type="binding site" evidence="7">
    <location>
        <position position="48"/>
    </location>
    <ligand>
        <name>NADP(+)</name>
        <dbReference type="ChEBI" id="CHEBI:58349"/>
    </ligand>
</feature>
<evidence type="ECO:0000256" key="1">
    <source>
        <dbReference type="ARBA" id="ARBA00005044"/>
    </source>
</evidence>
<feature type="binding site" evidence="7">
    <location>
        <position position="277"/>
    </location>
    <ligand>
        <name>FMN</name>
        <dbReference type="ChEBI" id="CHEBI:58210"/>
    </ligand>
</feature>
<keyword evidence="7" id="KW-0521">NADP</keyword>